<feature type="compositionally biased region" description="Low complexity" evidence="1">
    <location>
        <begin position="148"/>
        <end position="162"/>
    </location>
</feature>
<comment type="caution">
    <text evidence="3">The sequence shown here is derived from an EMBL/GenBank/DDBJ whole genome shotgun (WGS) entry which is preliminary data.</text>
</comment>
<sequence>MKFLQTDSERKAFSITSTVFVLLLLLFFFYKITQPTPDPYLLGGEIAINFGNSDQGKGEVPVKDIVETQPEVQAVEQPVSETTPPVTVQNTVETPVVKKVDDKPKKEEVKKEVVEKKPTPKPDPKPSQTTTDALASLINGPATKGEQTKGSGTSTKEGTQGTLDGDVYANSFYGKGKGQGSGGGTSWGLNGRSLASKGQVVPDCNEVGTVVVEIRVDKSGNVVSARYAQGTTNSAKCLTDAAIATAKTFRWKPDDKAPATQVGFIVINFRVGS</sequence>
<evidence type="ECO:0000313" key="4">
    <source>
        <dbReference type="Proteomes" id="UP000488936"/>
    </source>
</evidence>
<keyword evidence="4" id="KW-1185">Reference proteome</keyword>
<proteinExistence type="predicted"/>
<feature type="region of interest" description="Disordered" evidence="1">
    <location>
        <begin position="97"/>
        <end position="163"/>
    </location>
</feature>
<evidence type="ECO:0000256" key="2">
    <source>
        <dbReference type="SAM" id="Phobius"/>
    </source>
</evidence>
<dbReference type="AlphaFoldDB" id="A0A7K1GM76"/>
<keyword evidence="2" id="KW-0472">Membrane</keyword>
<name>A0A7K1GM76_9FLAO</name>
<dbReference type="Gene3D" id="3.30.1150.10">
    <property type="match status" value="1"/>
</dbReference>
<evidence type="ECO:0000313" key="3">
    <source>
        <dbReference type="EMBL" id="MTH30002.1"/>
    </source>
</evidence>
<accession>A0A7K1GM76</accession>
<evidence type="ECO:0000256" key="1">
    <source>
        <dbReference type="SAM" id="MobiDB-lite"/>
    </source>
</evidence>
<gene>
    <name evidence="3" type="ORF">GJV77_08780</name>
</gene>
<keyword evidence="2" id="KW-0812">Transmembrane</keyword>
<feature type="transmembrane region" description="Helical" evidence="2">
    <location>
        <begin position="12"/>
        <end position="30"/>
    </location>
</feature>
<feature type="compositionally biased region" description="Basic and acidic residues" evidence="1">
    <location>
        <begin position="97"/>
        <end position="124"/>
    </location>
</feature>
<protein>
    <submittedName>
        <fullName evidence="3">Energy transducer TonB</fullName>
    </submittedName>
</protein>
<dbReference type="SUPFAM" id="SSF74653">
    <property type="entry name" value="TolA/TonB C-terminal domain"/>
    <property type="match status" value="1"/>
</dbReference>
<reference evidence="3 4" key="1">
    <citation type="journal article" date="2006" name="Int. J. Syst. Evol. Microbiol.">
        <title>Myroides pelagicus sp. nov., isolated from seawater in Thailand.</title>
        <authorList>
            <person name="Yoon J."/>
            <person name="Maneerat S."/>
            <person name="Kawai F."/>
            <person name="Yokota A."/>
        </authorList>
    </citation>
    <scope>NUCLEOTIDE SEQUENCE [LARGE SCALE GENOMIC DNA]</scope>
    <source>
        <strain evidence="3 4">SM1T</strain>
    </source>
</reference>
<keyword evidence="2" id="KW-1133">Transmembrane helix</keyword>
<dbReference type="EMBL" id="WMJY01000017">
    <property type="protein sequence ID" value="MTH30002.1"/>
    <property type="molecule type" value="Genomic_DNA"/>
</dbReference>
<organism evidence="3 4">
    <name type="scientific">Myroides pelagicus</name>
    <dbReference type="NCBI Taxonomy" id="270914"/>
    <lineage>
        <taxon>Bacteria</taxon>
        <taxon>Pseudomonadati</taxon>
        <taxon>Bacteroidota</taxon>
        <taxon>Flavobacteriia</taxon>
        <taxon>Flavobacteriales</taxon>
        <taxon>Flavobacteriaceae</taxon>
        <taxon>Myroides</taxon>
    </lineage>
</organism>
<dbReference type="Proteomes" id="UP000488936">
    <property type="component" value="Unassembled WGS sequence"/>
</dbReference>
<dbReference type="OrthoDB" id="676306at2"/>
<dbReference type="RefSeq" id="WP_155035993.1">
    <property type="nucleotide sequence ID" value="NZ_JBHTIG010000043.1"/>
</dbReference>